<dbReference type="GO" id="GO:0032543">
    <property type="term" value="P:mitochondrial translation"/>
    <property type="evidence" value="ECO:0007669"/>
    <property type="project" value="TreeGrafter"/>
</dbReference>
<dbReference type="OrthoDB" id="10052321at2759"/>
<feature type="region of interest" description="Disordered" evidence="1">
    <location>
        <begin position="1"/>
        <end position="43"/>
    </location>
</feature>
<dbReference type="AlphaFoldDB" id="A0A5N6L465"/>
<name>A0A5N6L465_9ROSI</name>
<reference evidence="2 3" key="1">
    <citation type="submission" date="2019-06" db="EMBL/GenBank/DDBJ databases">
        <title>A chromosomal-level reference genome of Carpinus fangiana (Coryloideae, Betulaceae).</title>
        <authorList>
            <person name="Yang X."/>
            <person name="Wang Z."/>
            <person name="Zhang L."/>
            <person name="Hao G."/>
            <person name="Liu J."/>
            <person name="Yang Y."/>
        </authorList>
    </citation>
    <scope>NUCLEOTIDE SEQUENCE [LARGE SCALE GENOMIC DNA]</scope>
    <source>
        <strain evidence="2">Cfa_2016G</strain>
        <tissue evidence="2">Leaf</tissue>
    </source>
</reference>
<protein>
    <submittedName>
        <fullName evidence="2">Uncharacterized protein</fullName>
    </submittedName>
</protein>
<dbReference type="Proteomes" id="UP000327013">
    <property type="component" value="Unassembled WGS sequence"/>
</dbReference>
<dbReference type="InterPro" id="IPR021036">
    <property type="entry name" value="Ribosomal_mS45"/>
</dbReference>
<dbReference type="EMBL" id="VIBQ01000062">
    <property type="protein sequence ID" value="KAB8556598.1"/>
    <property type="molecule type" value="Genomic_DNA"/>
</dbReference>
<keyword evidence="3" id="KW-1185">Reference proteome</keyword>
<evidence type="ECO:0000256" key="1">
    <source>
        <dbReference type="SAM" id="MobiDB-lite"/>
    </source>
</evidence>
<gene>
    <name evidence="2" type="ORF">FH972_025635</name>
</gene>
<accession>A0A5N6L465</accession>
<proteinExistence type="predicted"/>
<dbReference type="PANTHER" id="PTHR28158:SF1">
    <property type="entry name" value="SMALL RIBOSOMAL SUBUNIT PROTEIN MS45"/>
    <property type="match status" value="1"/>
</dbReference>
<evidence type="ECO:0000313" key="2">
    <source>
        <dbReference type="EMBL" id="KAB8556598.1"/>
    </source>
</evidence>
<dbReference type="GO" id="GO:0003735">
    <property type="term" value="F:structural constituent of ribosome"/>
    <property type="evidence" value="ECO:0007669"/>
    <property type="project" value="TreeGrafter"/>
</dbReference>
<feature type="compositionally biased region" description="Polar residues" evidence="1">
    <location>
        <begin position="18"/>
        <end position="43"/>
    </location>
</feature>
<feature type="region of interest" description="Disordered" evidence="1">
    <location>
        <begin position="86"/>
        <end position="115"/>
    </location>
</feature>
<dbReference type="PANTHER" id="PTHR28158">
    <property type="entry name" value="37S RIBOSOMAL PROTEIN S35, MITOCHONDRIAL"/>
    <property type="match status" value="1"/>
</dbReference>
<dbReference type="GO" id="GO:0005763">
    <property type="term" value="C:mitochondrial small ribosomal subunit"/>
    <property type="evidence" value="ECO:0007669"/>
    <property type="project" value="TreeGrafter"/>
</dbReference>
<evidence type="ECO:0000313" key="3">
    <source>
        <dbReference type="Proteomes" id="UP000327013"/>
    </source>
</evidence>
<dbReference type="Pfam" id="PF12298">
    <property type="entry name" value="Bot1p"/>
    <property type="match status" value="1"/>
</dbReference>
<organism evidence="2 3">
    <name type="scientific">Carpinus fangiana</name>
    <dbReference type="NCBI Taxonomy" id="176857"/>
    <lineage>
        <taxon>Eukaryota</taxon>
        <taxon>Viridiplantae</taxon>
        <taxon>Streptophyta</taxon>
        <taxon>Embryophyta</taxon>
        <taxon>Tracheophyta</taxon>
        <taxon>Spermatophyta</taxon>
        <taxon>Magnoliopsida</taxon>
        <taxon>eudicotyledons</taxon>
        <taxon>Gunneridae</taxon>
        <taxon>Pentapetalae</taxon>
        <taxon>rosids</taxon>
        <taxon>fabids</taxon>
        <taxon>Fagales</taxon>
        <taxon>Betulaceae</taxon>
        <taxon>Carpinus</taxon>
    </lineage>
</organism>
<feature type="compositionally biased region" description="Polar residues" evidence="1">
    <location>
        <begin position="1"/>
        <end position="11"/>
    </location>
</feature>
<comment type="caution">
    <text evidence="2">The sequence shown here is derived from an EMBL/GenBank/DDBJ whole genome shotgun (WGS) entry which is preliminary data.</text>
</comment>
<sequence length="369" mass="41961">MPPSASRQTVCTLRPATLTRSPSSHTSKLSHPQARHASSQPLRQTKQRALMWSWLNGAGGVFRQPREGSTNYLGAYDRFGRLIRQRDDEGAKDKENKKEGEASDGEKKADVAAEKEAETLEDLRPFPLNPYFRSQSVLSEQLKDEIYKRVVVQKKTIREVSQALHVEMRRIAAVIRLKTVEQEWHKENKPLAKAYARAVTAMLPTTPYSPGSDSRPARHESINDLPVHEATLPQIFHPVPESRHFTRADAGHAFQRTLLPADARIPHPDMIEAARDMQDGMAQGERAARQRQRIQAEEAARLQRRTREEARERRGRTVVEGKRWDFVFREMDSEANAGRDGRAGKVGWRYGVPLEDRKKGMVKIPTSVE</sequence>